<proteinExistence type="predicted"/>
<feature type="region of interest" description="Disordered" evidence="1">
    <location>
        <begin position="1"/>
        <end position="33"/>
    </location>
</feature>
<evidence type="ECO:0000313" key="3">
    <source>
        <dbReference type="Proteomes" id="UP000204391"/>
    </source>
</evidence>
<accession>A0A221MA27</accession>
<gene>
    <name evidence="2" type="ORF">CFK40_05515</name>
</gene>
<dbReference type="Proteomes" id="UP000204391">
    <property type="component" value="Chromosome"/>
</dbReference>
<feature type="compositionally biased region" description="Basic and acidic residues" evidence="1">
    <location>
        <begin position="1"/>
        <end position="15"/>
    </location>
</feature>
<reference evidence="2 3" key="1">
    <citation type="journal article" date="2003" name="Int. J. Syst. Evol. Microbiol.">
        <title>Virgibacillus carmonensis sp. nov., Virgibacillus necropolis sp. nov. and Virgibacillus picturae sp. nov., three novel species isolated from deteriorated mural paintings, transfer of the species of the genus salibacillus to Virgibacillus, as Virgibacillus marismortui comb. nov. and Virgibacillus salexigens comb. nov., and emended description of the genus Virgibacillus.</title>
        <authorList>
            <person name="Heyrman J."/>
            <person name="Logan N.A."/>
            <person name="Busse H.J."/>
            <person name="Balcaen A."/>
            <person name="Lebbe L."/>
            <person name="Rodriguez-Diaz M."/>
            <person name="Swings J."/>
            <person name="De Vos P."/>
        </authorList>
    </citation>
    <scope>NUCLEOTIDE SEQUENCE [LARGE SCALE GENOMIC DNA]</scope>
    <source>
        <strain evidence="2 3">LMG 19488</strain>
    </source>
</reference>
<organism evidence="2 3">
    <name type="scientific">Virgibacillus necropolis</name>
    <dbReference type="NCBI Taxonomy" id="163877"/>
    <lineage>
        <taxon>Bacteria</taxon>
        <taxon>Bacillati</taxon>
        <taxon>Bacillota</taxon>
        <taxon>Bacilli</taxon>
        <taxon>Bacillales</taxon>
        <taxon>Bacillaceae</taxon>
        <taxon>Virgibacillus</taxon>
    </lineage>
</organism>
<dbReference type="AlphaFoldDB" id="A0A221MA27"/>
<feature type="compositionally biased region" description="Basic and acidic residues" evidence="1">
    <location>
        <begin position="22"/>
        <end position="32"/>
    </location>
</feature>
<dbReference type="RefSeq" id="WP_089531312.1">
    <property type="nucleotide sequence ID" value="NZ_CP022437.1"/>
</dbReference>
<dbReference type="KEGG" id="vne:CFK40_05515"/>
<dbReference type="EMBL" id="CP022437">
    <property type="protein sequence ID" value="ASN04506.1"/>
    <property type="molecule type" value="Genomic_DNA"/>
</dbReference>
<keyword evidence="3" id="KW-1185">Reference proteome</keyword>
<name>A0A221MA27_9BACI</name>
<evidence type="ECO:0000313" key="2">
    <source>
        <dbReference type="EMBL" id="ASN04506.1"/>
    </source>
</evidence>
<sequence length="60" mass="6933">MDEKKKSTDTRKPEIESENIPEIEHKTSHPQDEEFNLQNVNFASGENTYLNNSGQDQPNE</sequence>
<evidence type="ECO:0000256" key="1">
    <source>
        <dbReference type="SAM" id="MobiDB-lite"/>
    </source>
</evidence>
<protein>
    <submittedName>
        <fullName evidence="2">Uncharacterized protein</fullName>
    </submittedName>
</protein>
<dbReference type="OrthoDB" id="2970926at2"/>